<evidence type="ECO:0000259" key="1">
    <source>
        <dbReference type="Pfam" id="PF07866"/>
    </source>
</evidence>
<sequence>MHHMLENQVTEDDAKKIATHRHYKGGLYRYIGLARHSETEEAMVVYEHLWPHAPGLWVRPAELFNGLLDNGARRFAPL</sequence>
<feature type="domain" description="DUF1653" evidence="1">
    <location>
        <begin position="19"/>
        <end position="75"/>
    </location>
</feature>
<reference evidence="2 3" key="4">
    <citation type="journal article" date="2010" name="Environ. Microbiol.">
        <title>The bacterial genus Collimonas: mycophagy, weathering and other adaptive solutions to life in oligotrophic soil environments.</title>
        <authorList>
            <person name="Leveau J.H."/>
            <person name="Uroz S."/>
            <person name="de Boer W."/>
        </authorList>
    </citation>
    <scope>NUCLEOTIDE SEQUENCE [LARGE SCALE GENOMIC DNA]</scope>
    <source>
        <strain evidence="2 3">Ter331</strain>
    </source>
</reference>
<dbReference type="KEGG" id="cfu:CFU_1426"/>
<reference evidence="2 3" key="3">
    <citation type="journal article" date="2008" name="FEMS Microbiol. Ecol.">
        <title>Identification and characterization of genes underlying chitinolysis in Collimonas fungivorans Ter331.</title>
        <authorList>
            <person name="Fritsche K."/>
            <person name="de Boer W."/>
            <person name="Gerards S."/>
            <person name="van den Berg M."/>
            <person name="van Veen J.A."/>
            <person name="Leveau J.H."/>
        </authorList>
    </citation>
    <scope>NUCLEOTIDE SEQUENCE [LARGE SCALE GENOMIC DNA]</scope>
    <source>
        <strain evidence="2 3">Ter331</strain>
    </source>
</reference>
<reference evidence="3" key="6">
    <citation type="submission" date="2011-05" db="EMBL/GenBank/DDBJ databases">
        <title>Complete sequence of Collimonas fungivorans Ter331.</title>
        <authorList>
            <person name="Leveau J.H."/>
        </authorList>
    </citation>
    <scope>NUCLEOTIDE SEQUENCE [LARGE SCALE GENOMIC DNA]</scope>
    <source>
        <strain evidence="3">Ter331</strain>
    </source>
</reference>
<dbReference type="InterPro" id="IPR023387">
    <property type="entry name" value="DUF1653-like_dom"/>
</dbReference>
<proteinExistence type="predicted"/>
<organism evidence="2 3">
    <name type="scientific">Collimonas fungivorans (strain Ter331)</name>
    <dbReference type="NCBI Taxonomy" id="1005048"/>
    <lineage>
        <taxon>Bacteria</taxon>
        <taxon>Pseudomonadati</taxon>
        <taxon>Pseudomonadota</taxon>
        <taxon>Betaproteobacteria</taxon>
        <taxon>Burkholderiales</taxon>
        <taxon>Oxalobacteraceae</taxon>
        <taxon>Collimonas</taxon>
    </lineage>
</organism>
<dbReference type="Pfam" id="PF07866">
    <property type="entry name" value="DUF1653"/>
    <property type="match status" value="1"/>
</dbReference>
<name>G0AJP3_COLFT</name>
<dbReference type="Gene3D" id="2.30.30.320">
    <property type="entry name" value="DUF1653-like domain"/>
    <property type="match status" value="1"/>
</dbReference>
<dbReference type="AlphaFoldDB" id="G0AJP3"/>
<protein>
    <recommendedName>
        <fullName evidence="1">DUF1653 domain-containing protein</fullName>
    </recommendedName>
</protein>
<dbReference type="eggNOG" id="COG4728">
    <property type="taxonomic scope" value="Bacteria"/>
</dbReference>
<dbReference type="InterPro" id="IPR037135">
    <property type="entry name" value="DUF1653-like_dom_sf"/>
</dbReference>
<dbReference type="EMBL" id="CP002745">
    <property type="protein sequence ID" value="AEK61258.1"/>
    <property type="molecule type" value="Genomic_DNA"/>
</dbReference>
<dbReference type="STRING" id="1005048.CFU_1426"/>
<gene>
    <name evidence="2" type="ordered locus">CFU_1426</name>
</gene>
<reference evidence="2 3" key="1">
    <citation type="journal article" date="2004" name="Environ. Microbiol.">
        <title>Phylogeny-function analysis of (meta)genomic libraries: screening for expression of ribosomal RNA genes by large-insert library fluorescent in situ hybridization (LIL-FISH).</title>
        <authorList>
            <person name="Leveau J.H."/>
            <person name="Gerards S."/>
            <person name="de Boer W."/>
            <person name="van Veen J.A."/>
        </authorList>
    </citation>
    <scope>NUCLEOTIDE SEQUENCE [LARGE SCALE GENOMIC DNA]</scope>
    <source>
        <strain evidence="2 3">Ter331</strain>
    </source>
</reference>
<dbReference type="HOGENOM" id="CLU_097488_4_1_4"/>
<reference evidence="2 3" key="5">
    <citation type="journal article" date="2011" name="ISME J.">
        <title>Dual transcriptional profiling of a bacterial/fungal confrontation: Collimonas fungivorans versus Aspergillus niger.</title>
        <authorList>
            <person name="Mela F."/>
            <person name="Fritsche K."/>
            <person name="de Boer W."/>
            <person name="van Veen J.A."/>
            <person name="de Graaff L.H."/>
            <person name="van den Berg M."/>
            <person name="Leveau J.H."/>
        </authorList>
    </citation>
    <scope>NUCLEOTIDE SEQUENCE [LARGE SCALE GENOMIC DNA]</scope>
    <source>
        <strain evidence="2 3">Ter331</strain>
    </source>
</reference>
<keyword evidence="3" id="KW-1185">Reference proteome</keyword>
<accession>G0AJP3</accession>
<dbReference type="Proteomes" id="UP000008392">
    <property type="component" value="Chromosome"/>
</dbReference>
<evidence type="ECO:0000313" key="3">
    <source>
        <dbReference type="Proteomes" id="UP000008392"/>
    </source>
</evidence>
<reference evidence="2 3" key="2">
    <citation type="journal article" date="2006" name="J. Microbiol. Methods">
        <title>Genomic flank-sequencing of plasposon insertion sites for rapid identification of functional genes.</title>
        <authorList>
            <person name="Leveau J.H."/>
            <person name="Gerards S."/>
            <person name="Fritsche K."/>
            <person name="Zondag G."/>
            <person name="van Veen J.A."/>
        </authorList>
    </citation>
    <scope>NUCLEOTIDE SEQUENCE [LARGE SCALE GENOMIC DNA]</scope>
    <source>
        <strain evidence="2 3">Ter331</strain>
    </source>
</reference>
<evidence type="ECO:0000313" key="2">
    <source>
        <dbReference type="EMBL" id="AEK61258.1"/>
    </source>
</evidence>